<comment type="caution">
    <text evidence="1">The sequence shown here is derived from an EMBL/GenBank/DDBJ whole genome shotgun (WGS) entry which is preliminary data.</text>
</comment>
<name>A0AA41QCX5_9MICO</name>
<accession>A0AA41QCX5</accession>
<reference evidence="1" key="1">
    <citation type="submission" date="2022-01" db="EMBL/GenBank/DDBJ databases">
        <title>Antribacter sp. nov., isolated from Guizhou of China.</title>
        <authorList>
            <person name="Chengliang C."/>
            <person name="Ya Z."/>
        </authorList>
    </citation>
    <scope>NUCLEOTIDE SEQUENCE</scope>
    <source>
        <strain evidence="1">KLBMP 9083</strain>
    </source>
</reference>
<keyword evidence="2" id="KW-1185">Reference proteome</keyword>
<dbReference type="EMBL" id="JAKGSG010000025">
    <property type="protein sequence ID" value="MCF4121150.1"/>
    <property type="molecule type" value="Genomic_DNA"/>
</dbReference>
<sequence length="142" mass="15476">MSPQGVTNSFPLAPFTIPEEKHDQWLWAVHGERLADQYTGLVGDIAHLVITHALRGRDLPLARRACETWRAADPGCEALAKDQALLEVADDHPEKAKEIAEELWTRFDDEIAPTEPGARSAAIDAAHAAAKKAALAAQSHQE</sequence>
<evidence type="ECO:0000313" key="2">
    <source>
        <dbReference type="Proteomes" id="UP001165405"/>
    </source>
</evidence>
<dbReference type="RefSeq" id="WP_236088931.1">
    <property type="nucleotide sequence ID" value="NZ_JAKGSG010000025.1"/>
</dbReference>
<dbReference type="AlphaFoldDB" id="A0AA41QCX5"/>
<organism evidence="1 2">
    <name type="scientific">Antribacter soli</name>
    <dbReference type="NCBI Taxonomy" id="2910976"/>
    <lineage>
        <taxon>Bacteria</taxon>
        <taxon>Bacillati</taxon>
        <taxon>Actinomycetota</taxon>
        <taxon>Actinomycetes</taxon>
        <taxon>Micrococcales</taxon>
        <taxon>Promicromonosporaceae</taxon>
        <taxon>Antribacter</taxon>
    </lineage>
</organism>
<evidence type="ECO:0000313" key="1">
    <source>
        <dbReference type="EMBL" id="MCF4121150.1"/>
    </source>
</evidence>
<protein>
    <submittedName>
        <fullName evidence="1">Uncharacterized protein</fullName>
    </submittedName>
</protein>
<dbReference type="Proteomes" id="UP001165405">
    <property type="component" value="Unassembled WGS sequence"/>
</dbReference>
<proteinExistence type="predicted"/>
<gene>
    <name evidence="1" type="ORF">L1785_09155</name>
</gene>